<accession>A0ABT3DLS7</accession>
<evidence type="ECO:0000313" key="2">
    <source>
        <dbReference type="Proteomes" id="UP001526147"/>
    </source>
</evidence>
<dbReference type="SUPFAM" id="SSF56059">
    <property type="entry name" value="Glutathione synthetase ATP-binding domain-like"/>
    <property type="match status" value="1"/>
</dbReference>
<dbReference type="Pfam" id="PF14398">
    <property type="entry name" value="ATPgrasp_YheCD"/>
    <property type="match status" value="1"/>
</dbReference>
<reference evidence="1 2" key="1">
    <citation type="submission" date="2022-10" db="EMBL/GenBank/DDBJ databases">
        <title>Draft genome assembly of moderately radiation resistant bacterium Metabacillus halosaccharovorans.</title>
        <authorList>
            <person name="Pal S."/>
            <person name="Gopinathan A."/>
        </authorList>
    </citation>
    <scope>NUCLEOTIDE SEQUENCE [LARGE SCALE GENOMIC DNA]</scope>
    <source>
        <strain evidence="1 2">VITHBRA001</strain>
    </source>
</reference>
<dbReference type="PANTHER" id="PTHR21621">
    <property type="entry name" value="RIBOSOMAL PROTEIN S6 MODIFICATION PROTEIN"/>
    <property type="match status" value="1"/>
</dbReference>
<organism evidence="1 2">
    <name type="scientific">Metabacillus halosaccharovorans</name>
    <dbReference type="NCBI Taxonomy" id="930124"/>
    <lineage>
        <taxon>Bacteria</taxon>
        <taxon>Bacillati</taxon>
        <taxon>Bacillota</taxon>
        <taxon>Bacilli</taxon>
        <taxon>Bacillales</taxon>
        <taxon>Bacillaceae</taxon>
        <taxon>Metabacillus</taxon>
    </lineage>
</organism>
<evidence type="ECO:0000313" key="1">
    <source>
        <dbReference type="EMBL" id="MCV9887813.1"/>
    </source>
</evidence>
<proteinExistence type="predicted"/>
<name>A0ABT3DLS7_9BACI</name>
<dbReference type="Gene3D" id="3.30.470.20">
    <property type="entry name" value="ATP-grasp fold, B domain"/>
    <property type="match status" value="1"/>
</dbReference>
<sequence length="444" mass="51330">MIHIRLDKKRSMSIHLHSSFKKQVKRWKPLKILYGIKEVSVTPLFSNAVPEDTCYVTLDVIRILDIPINLPYEINLEKNKMIFGPYIGVLAAVTEEILQQSIPYLSVYVKDYEKIGGTIIAFSLDGIDHENETITGLMFDSKSNNWIEGIFPYPRSVFSVVETSLTENWSTYLDTMKHLHQKLGKRIFNYPNFDKWQMYQLLKGRLQQNLPKTVIYYEPKDVWKMLKEYPSLYIKPINGRLGKYVLKVTRISSGVIVKYGRHTKKIKHFKSWSLFKFYLRRILKEEAYLIQQAIDLVKCDDQIIDFRIIMVKNNQGKWENIGAFSRYGGKNSIVSNITAGGKAEIGGITLKTVFELSIKEMIDLVNLIHNLMMDAIVILEENGYHLGNLGFDIGIDQSGKVWIIEINNQNPDHYIAVKANKPNILFQAKLTNILYAKTLSMSFE</sequence>
<protein>
    <submittedName>
        <fullName evidence="1">YheC/YheD family protein</fullName>
    </submittedName>
</protein>
<gene>
    <name evidence="1" type="ORF">OIH86_19390</name>
</gene>
<dbReference type="Proteomes" id="UP001526147">
    <property type="component" value="Unassembled WGS sequence"/>
</dbReference>
<keyword evidence="2" id="KW-1185">Reference proteome</keyword>
<dbReference type="RefSeq" id="WP_264144016.1">
    <property type="nucleotide sequence ID" value="NZ_JAOYEY010000047.1"/>
</dbReference>
<comment type="caution">
    <text evidence="1">The sequence shown here is derived from an EMBL/GenBank/DDBJ whole genome shotgun (WGS) entry which is preliminary data.</text>
</comment>
<dbReference type="EMBL" id="JAOYEY010000047">
    <property type="protein sequence ID" value="MCV9887813.1"/>
    <property type="molecule type" value="Genomic_DNA"/>
</dbReference>
<dbReference type="PANTHER" id="PTHR21621:SF0">
    <property type="entry name" value="BETA-CITRYLGLUTAMATE SYNTHASE B-RELATED"/>
    <property type="match status" value="1"/>
</dbReference>
<dbReference type="InterPro" id="IPR026838">
    <property type="entry name" value="YheC/D"/>
</dbReference>